<sequence>MQHHMGVLPDDVGQGHFGEVARVPGQPILPFVVLNQSRLPVLAVVCSVQAEGMEDDIVIRRSCFSL</sequence>
<evidence type="ECO:0000313" key="2">
    <source>
        <dbReference type="Proteomes" id="UP001165135"/>
    </source>
</evidence>
<comment type="caution">
    <text evidence="1">The sequence shown here is derived from an EMBL/GenBank/DDBJ whole genome shotgun (WGS) entry which is preliminary data.</text>
</comment>
<reference evidence="1" key="1">
    <citation type="submission" date="2023-03" db="EMBL/GenBank/DDBJ databases">
        <title>Actinoallomurus iriomotensis NBRC 103681.</title>
        <authorList>
            <person name="Ichikawa N."/>
            <person name="Sato H."/>
            <person name="Tonouchi N."/>
        </authorList>
    </citation>
    <scope>NUCLEOTIDE SEQUENCE</scope>
    <source>
        <strain evidence="1">NBRC 103681</strain>
    </source>
</reference>
<organism evidence="1 2">
    <name type="scientific">Actinoallomurus iriomotensis</name>
    <dbReference type="NCBI Taxonomy" id="478107"/>
    <lineage>
        <taxon>Bacteria</taxon>
        <taxon>Bacillati</taxon>
        <taxon>Actinomycetota</taxon>
        <taxon>Actinomycetes</taxon>
        <taxon>Streptosporangiales</taxon>
        <taxon>Thermomonosporaceae</taxon>
        <taxon>Actinoallomurus</taxon>
    </lineage>
</organism>
<protein>
    <submittedName>
        <fullName evidence="1">Uncharacterized protein</fullName>
    </submittedName>
</protein>
<name>A0A9W6RK01_9ACTN</name>
<accession>A0A9W6RK01</accession>
<evidence type="ECO:0000313" key="1">
    <source>
        <dbReference type="EMBL" id="GLY77179.1"/>
    </source>
</evidence>
<dbReference type="EMBL" id="BSTJ01000007">
    <property type="protein sequence ID" value="GLY77179.1"/>
    <property type="molecule type" value="Genomic_DNA"/>
</dbReference>
<proteinExistence type="predicted"/>
<gene>
    <name evidence="1" type="ORF">Airi01_054460</name>
</gene>
<dbReference type="AlphaFoldDB" id="A0A9W6RK01"/>
<dbReference type="Proteomes" id="UP001165135">
    <property type="component" value="Unassembled WGS sequence"/>
</dbReference>